<evidence type="ECO:0000259" key="2">
    <source>
        <dbReference type="Pfam" id="PF13514"/>
    </source>
</evidence>
<dbReference type="PANTHER" id="PTHR41259">
    <property type="entry name" value="DOUBLE-STRAND BREAK REPAIR RAD50 ATPASE, PUTATIVE-RELATED"/>
    <property type="match status" value="1"/>
</dbReference>
<gene>
    <name evidence="3" type="ORF">HFZ78_10240</name>
</gene>
<dbReference type="Proteomes" id="UP000501868">
    <property type="component" value="Chromosome"/>
</dbReference>
<organism evidence="3 4">
    <name type="scientific">Priestia megaterium</name>
    <name type="common">Bacillus megaterium</name>
    <dbReference type="NCBI Taxonomy" id="1404"/>
    <lineage>
        <taxon>Bacteria</taxon>
        <taxon>Bacillati</taxon>
        <taxon>Bacillota</taxon>
        <taxon>Bacilli</taxon>
        <taxon>Bacillales</taxon>
        <taxon>Bacillaceae</taxon>
        <taxon>Priestia</taxon>
    </lineage>
</organism>
<dbReference type="SUPFAM" id="SSF52540">
    <property type="entry name" value="P-loop containing nucleoside triphosphate hydrolases"/>
    <property type="match status" value="1"/>
</dbReference>
<reference evidence="3 4" key="1">
    <citation type="submission" date="2020-04" db="EMBL/GenBank/DDBJ databases">
        <title>Genome-Wide Identification of 5-Methylcytosine Sites in Bacterial Genomes By High-Throughput Sequencing of MspJI Restriction Fragments.</title>
        <authorList>
            <person name="Wu V."/>
        </authorList>
    </citation>
    <scope>NUCLEOTIDE SEQUENCE [LARGE SCALE GENOMIC DNA]</scope>
    <source>
        <strain evidence="3 4">S2</strain>
    </source>
</reference>
<accession>A0A6H1P0C0</accession>
<sequence length="1001" mass="116748">MKILELHIYGYGQLENVQITNLHDFQVFYGENEAGKSTIMAFIHGILFGFPTKQQSLVLRYEPKHSTKYGGKIRIYHESHGGAVIERVKGKAAGDVKVVLDNGRMGGEELLKELTGNFDKSLFQAIFSFNLHGLQNIHQMKSEEIGKFLFSAGTLGTERLSKTEGFLQKELDARFKPSGKKPLLNEKLQALHEINEELKIAEAKNKNYSNLVEKKEMLQEELTGINESIQELGAMIEKLNEWKRIESTVKDEKWTSKELKELGEIGFPARGIERVENINQLIHPYRAEINSMTERIGILKKEIAMIQPDHSFLKNEPALLSLLDQVPLYEQLKQEKLKCETKLLTIEEELSITKEKLHLNLNEENIFSINTNIYMKNQVDIVSRKVQRLEEVKEELENQYQEEKGNLEEIEKEVRLSERHVLTVQERLRLEEKLTSGNDKKSIEGELRALQDKIEFYQQINERDKATSAKQDKQKKLQFYLFEFILAAVTLYGLLSKQWFLVTLGLLGCSLIAIFMTKTKKQSKEVDLNQTLNGLREKEKELTKILHSAEYIDITNLEEQLELDNQRKEELQIVKMKLKQQQAQYEKVIAKFEQWELESAQNKEKLLSISNELRIPEYIANSFLLEAFELIEHYKLIYREKKQLHSRIEQINQQQEKIIKSLHHFEKLYLNEKGLDLYNAAYVLRNKLKEEHGKLITSQERLAKLTDLEADLRQKSQELTHLQSEYKKLISSAQVETEQQFYELGAKAEKKVKLAEKLESLQSQLQYSILSEQERENFLQIRPSDELLTECNQEVQLLQAKLKKILEEQASIKYEIQVLEEGGIYSDILHHYKQKKFELEEAAKEWSVYCLAQEILSDTIEKYKNIHLPMMLSKAEEYLLFLTDGNYHRIHLQDTGSGFLVERKDRTIFEANELSQATTEQLYVAIRLAFAVTLYEKHLLPIIIDDSFVNFDANRTEKVIELLKGLERNQLLFFTCHKHLLPHFPRENVLFLEKGAVQIIS</sequence>
<feature type="coiled-coil region" evidence="1">
    <location>
        <begin position="554"/>
        <end position="598"/>
    </location>
</feature>
<dbReference type="PANTHER" id="PTHR41259:SF1">
    <property type="entry name" value="DOUBLE-STRAND BREAK REPAIR RAD50 ATPASE, PUTATIVE-RELATED"/>
    <property type="match status" value="1"/>
</dbReference>
<proteinExistence type="predicted"/>
<dbReference type="Gene3D" id="3.40.50.300">
    <property type="entry name" value="P-loop containing nucleotide triphosphate hydrolases"/>
    <property type="match status" value="2"/>
</dbReference>
<dbReference type="AlphaFoldDB" id="A0A6H1P0C0"/>
<protein>
    <submittedName>
        <fullName evidence="3">AAA family ATPase</fullName>
    </submittedName>
</protein>
<feature type="coiled-coil region" evidence="1">
    <location>
        <begin position="705"/>
        <end position="732"/>
    </location>
</feature>
<dbReference type="EMBL" id="CP051128">
    <property type="protein sequence ID" value="QIZ07034.1"/>
    <property type="molecule type" value="Genomic_DNA"/>
</dbReference>
<dbReference type="Pfam" id="PF13514">
    <property type="entry name" value="AAA_27"/>
    <property type="match status" value="1"/>
</dbReference>
<dbReference type="InterPro" id="IPR027417">
    <property type="entry name" value="P-loop_NTPase"/>
</dbReference>
<evidence type="ECO:0000313" key="3">
    <source>
        <dbReference type="EMBL" id="QIZ07034.1"/>
    </source>
</evidence>
<name>A0A6H1P0C0_PRIMG</name>
<keyword evidence="1" id="KW-0175">Coiled coil</keyword>
<reference evidence="3 4" key="2">
    <citation type="submission" date="2020-04" db="EMBL/GenBank/DDBJ databases">
        <authorList>
            <person name="Fomenkov A."/>
            <person name="Anton B.P."/>
            <person name="Roberts R.J."/>
        </authorList>
    </citation>
    <scope>NUCLEOTIDE SEQUENCE [LARGE SCALE GENOMIC DNA]</scope>
    <source>
        <strain evidence="3 4">S2</strain>
    </source>
</reference>
<evidence type="ECO:0000313" key="4">
    <source>
        <dbReference type="Proteomes" id="UP000501868"/>
    </source>
</evidence>
<feature type="domain" description="YhaN AAA" evidence="2">
    <location>
        <begin position="1"/>
        <end position="207"/>
    </location>
</feature>
<dbReference type="InterPro" id="IPR038734">
    <property type="entry name" value="YhaN_AAA"/>
</dbReference>
<evidence type="ECO:0000256" key="1">
    <source>
        <dbReference type="SAM" id="Coils"/>
    </source>
</evidence>
<feature type="coiled-coil region" evidence="1">
    <location>
        <begin position="379"/>
        <end position="467"/>
    </location>
</feature>
<feature type="coiled-coil region" evidence="1">
    <location>
        <begin position="184"/>
        <end position="228"/>
    </location>
</feature>